<name>A0ACC1K4T6_9FUNG</name>
<proteinExistence type="predicted"/>
<evidence type="ECO:0000313" key="2">
    <source>
        <dbReference type="Proteomes" id="UP001140234"/>
    </source>
</evidence>
<protein>
    <submittedName>
        <fullName evidence="1">Uncharacterized protein</fullName>
    </submittedName>
</protein>
<dbReference type="Proteomes" id="UP001140234">
    <property type="component" value="Unassembled WGS sequence"/>
</dbReference>
<organism evidence="1 2">
    <name type="scientific">Coemansia nantahalensis</name>
    <dbReference type="NCBI Taxonomy" id="2789366"/>
    <lineage>
        <taxon>Eukaryota</taxon>
        <taxon>Fungi</taxon>
        <taxon>Fungi incertae sedis</taxon>
        <taxon>Zoopagomycota</taxon>
        <taxon>Kickxellomycotina</taxon>
        <taxon>Kickxellomycetes</taxon>
        <taxon>Kickxellales</taxon>
        <taxon>Kickxellaceae</taxon>
        <taxon>Coemansia</taxon>
    </lineage>
</organism>
<evidence type="ECO:0000313" key="1">
    <source>
        <dbReference type="EMBL" id="KAJ2773404.1"/>
    </source>
</evidence>
<keyword evidence="2" id="KW-1185">Reference proteome</keyword>
<accession>A0ACC1K4T6</accession>
<dbReference type="EMBL" id="JANBUJ010000229">
    <property type="protein sequence ID" value="KAJ2773404.1"/>
    <property type="molecule type" value="Genomic_DNA"/>
</dbReference>
<reference evidence="1" key="1">
    <citation type="submission" date="2022-07" db="EMBL/GenBank/DDBJ databases">
        <title>Phylogenomic reconstructions and comparative analyses of Kickxellomycotina fungi.</title>
        <authorList>
            <person name="Reynolds N.K."/>
            <person name="Stajich J.E."/>
            <person name="Barry K."/>
            <person name="Grigoriev I.V."/>
            <person name="Crous P."/>
            <person name="Smith M.E."/>
        </authorList>
    </citation>
    <scope>NUCLEOTIDE SEQUENCE</scope>
    <source>
        <strain evidence="1">CBS 109366</strain>
    </source>
</reference>
<feature type="non-terminal residue" evidence="1">
    <location>
        <position position="660"/>
    </location>
</feature>
<comment type="caution">
    <text evidence="1">The sequence shown here is derived from an EMBL/GenBank/DDBJ whole genome shotgun (WGS) entry which is preliminary data.</text>
</comment>
<gene>
    <name evidence="1" type="ORF">IWQ57_001308</name>
</gene>
<sequence length="660" mass="72928">MRTGLATTVRVVRARPAGARARPLGVSAAAVKGLAPGFGAAGVKRFPTIGDVFNALKAKQRFAASEDTARAFGVLERLCSVLDDAATPHVIEGRQGTHLALSLRTALRMLRAKERADGCSGHMRLAEMFRLVRLLDRGPALPVRLAQRRTGPDGPPKIYMQAVTPLPPGMTAAWVLLPDAKSRARWNSTSVLQSAMVQRYLPDLAGVDTVNVDSELLLRRKHDIVLAIADLNEQWRAGGSDKGPFGSLLWCISNAASKVPDGVLSRVELFGSRLYNVCREDSDIDVAVTVRSPRENWVGGLHSYGSRFARALGRESGITSAQWIPTARVPIIKFRIRYRRREYGGDIVFNNGLGMAKSNMLAAYMNADPRVRPFMTLLKHWSQARLLASSNTLNSFGIMMMGLAFLISQRVVPPLQLLSTIDITEAGWQRLAEIHQTPELAAEQYANARCVETGCELPKWEVEGHAGYFCNSLRGLRGWRSPNRTPTIALLFEMFKFYGTRFDPLRHAISPRLGSPCLPRASLCELNAPSPGLYLPQPHEWPQKLRFLAIEDPFEHTRNTGGNVPPAWALGLLWEMRRGAWALAQSLQDPNAPILDRLFAPPTGSIYPDAAIWAPVYSCLLDELQKALSEPVFDKERDVRPENTIDLQNLETATPDVVET</sequence>